<gene>
    <name evidence="2" type="ORF">AVEN_163392_1</name>
    <name evidence="1" type="ORF">AVEN_228310_1</name>
</gene>
<dbReference type="EMBL" id="BGPR01078284">
    <property type="protein sequence ID" value="GBL69656.1"/>
    <property type="molecule type" value="Genomic_DNA"/>
</dbReference>
<proteinExistence type="predicted"/>
<dbReference type="Proteomes" id="UP000499080">
    <property type="component" value="Unassembled WGS sequence"/>
</dbReference>
<evidence type="ECO:0000313" key="1">
    <source>
        <dbReference type="EMBL" id="GBL69546.1"/>
    </source>
</evidence>
<dbReference type="EMBL" id="BGPR01078269">
    <property type="protein sequence ID" value="GBL69546.1"/>
    <property type="molecule type" value="Genomic_DNA"/>
</dbReference>
<name>A0A4Y1ZUY7_ARAVE</name>
<organism evidence="1 3">
    <name type="scientific">Araneus ventricosus</name>
    <name type="common">Orbweaver spider</name>
    <name type="synonym">Epeira ventricosa</name>
    <dbReference type="NCBI Taxonomy" id="182803"/>
    <lineage>
        <taxon>Eukaryota</taxon>
        <taxon>Metazoa</taxon>
        <taxon>Ecdysozoa</taxon>
        <taxon>Arthropoda</taxon>
        <taxon>Chelicerata</taxon>
        <taxon>Arachnida</taxon>
        <taxon>Araneae</taxon>
        <taxon>Araneomorphae</taxon>
        <taxon>Entelegynae</taxon>
        <taxon>Araneoidea</taxon>
        <taxon>Araneidae</taxon>
        <taxon>Araneus</taxon>
    </lineage>
</organism>
<sequence>RWGMDIRAILDTTFPNRWIDVTPLNFFFWGYAGDQVYSKEICDVEDLCASITTTIATTADMAGYPQGY</sequence>
<evidence type="ECO:0000313" key="2">
    <source>
        <dbReference type="EMBL" id="GBL69656.1"/>
    </source>
</evidence>
<reference evidence="1 3" key="1">
    <citation type="journal article" date="2019" name="Sci. Rep.">
        <title>Orb-weaving spider Araneus ventricosus genome elucidates the spidroin gene catalogue.</title>
        <authorList>
            <person name="Kono N."/>
            <person name="Nakamura H."/>
            <person name="Ohtoshi R."/>
            <person name="Moran D.A.P."/>
            <person name="Shinohara A."/>
            <person name="Yoshida Y."/>
            <person name="Fujiwara M."/>
            <person name="Mori M."/>
            <person name="Tomita M."/>
            <person name="Arakawa K."/>
        </authorList>
    </citation>
    <scope>NUCLEOTIDE SEQUENCE [LARGE SCALE GENOMIC DNA]</scope>
</reference>
<accession>A0A4Y1ZUY7</accession>
<protein>
    <submittedName>
        <fullName evidence="1">Uncharacterized protein</fullName>
    </submittedName>
</protein>
<evidence type="ECO:0000313" key="3">
    <source>
        <dbReference type="Proteomes" id="UP000499080"/>
    </source>
</evidence>
<dbReference type="AlphaFoldDB" id="A0A4Y1ZUY7"/>
<feature type="non-terminal residue" evidence="1">
    <location>
        <position position="1"/>
    </location>
</feature>
<keyword evidence="3" id="KW-1185">Reference proteome</keyword>
<comment type="caution">
    <text evidence="1">The sequence shown here is derived from an EMBL/GenBank/DDBJ whole genome shotgun (WGS) entry which is preliminary data.</text>
</comment>